<proteinExistence type="predicted"/>
<dbReference type="AlphaFoldDB" id="A0A0F9S193"/>
<dbReference type="InterPro" id="IPR025330">
    <property type="entry name" value="DUF4236"/>
</dbReference>
<evidence type="ECO:0000313" key="4">
    <source>
        <dbReference type="EMBL" id="KKN62525.1"/>
    </source>
</evidence>
<dbReference type="Pfam" id="PF14020">
    <property type="entry name" value="DUF4236"/>
    <property type="match status" value="1"/>
</dbReference>
<reference evidence="4" key="1">
    <citation type="journal article" date="2015" name="Nature">
        <title>Complex archaea that bridge the gap between prokaryotes and eukaryotes.</title>
        <authorList>
            <person name="Spang A."/>
            <person name="Saw J.H."/>
            <person name="Jorgensen S.L."/>
            <person name="Zaremba-Niedzwiedzka K."/>
            <person name="Martijn J."/>
            <person name="Lind A.E."/>
            <person name="van Eijk R."/>
            <person name="Schleper C."/>
            <person name="Guy L."/>
            <person name="Ettema T.J."/>
        </authorList>
    </citation>
    <scope>NUCLEOTIDE SEQUENCE</scope>
</reference>
<evidence type="ECO:0000256" key="2">
    <source>
        <dbReference type="SAM" id="Phobius"/>
    </source>
</evidence>
<name>A0A0F9S193_9ZZZZ</name>
<feature type="transmembrane region" description="Helical" evidence="2">
    <location>
        <begin position="128"/>
        <end position="161"/>
    </location>
</feature>
<dbReference type="EMBL" id="LAZR01000620">
    <property type="protein sequence ID" value="KKN62525.1"/>
    <property type="molecule type" value="Genomic_DNA"/>
</dbReference>
<keyword evidence="2" id="KW-0812">Transmembrane</keyword>
<gene>
    <name evidence="4" type="ORF">LCGC14_0510720</name>
</gene>
<organism evidence="4">
    <name type="scientific">marine sediment metagenome</name>
    <dbReference type="NCBI Taxonomy" id="412755"/>
    <lineage>
        <taxon>unclassified sequences</taxon>
        <taxon>metagenomes</taxon>
        <taxon>ecological metagenomes</taxon>
    </lineage>
</organism>
<sequence>MPFYLRKSINVGPFRFNLSKSGVGLSTGVRGFRIGSGPRGHYIHAGANGIYYRSSLGKNRRTSKKEEARLTTEAPHRPISPTQWETRDANMVEVESGDVSQMIHTDFTSVLDEINHKHRRRRRRMFEVFAILGGVLGFFGGLLLGPMGLFGIFLAIPGYFFGKWLDNYRRPVVLFYNLEADTEDAYTRLTEAFDALVKCDAYWHIESGGKIFDDAGRKRNAGATYLVERKPTTLGYATPEVIVSNVSPPAMAVGRQTIYFLPDAVLIKDASRIGAIGYSELEVRYETANFVEDGAVPFDTAVVGETWRHPNRDGGPDRRFLNNDRLPICRYDTIHLTSHSGLNELVQFSCPGVTENFKTAIREMAVKLAPDALRTGGVPLREAPRITL</sequence>
<keyword evidence="2" id="KW-0472">Membrane</keyword>
<accession>A0A0F9S193</accession>
<evidence type="ECO:0000259" key="3">
    <source>
        <dbReference type="Pfam" id="PF14020"/>
    </source>
</evidence>
<feature type="region of interest" description="Disordered" evidence="1">
    <location>
        <begin position="61"/>
        <end position="81"/>
    </location>
</feature>
<feature type="domain" description="DUF4236" evidence="3">
    <location>
        <begin position="3"/>
        <end position="53"/>
    </location>
</feature>
<keyword evidence="2" id="KW-1133">Transmembrane helix</keyword>
<feature type="compositionally biased region" description="Basic and acidic residues" evidence="1">
    <location>
        <begin position="64"/>
        <end position="76"/>
    </location>
</feature>
<comment type="caution">
    <text evidence="4">The sequence shown here is derived from an EMBL/GenBank/DDBJ whole genome shotgun (WGS) entry which is preliminary data.</text>
</comment>
<protein>
    <recommendedName>
        <fullName evidence="3">DUF4236 domain-containing protein</fullName>
    </recommendedName>
</protein>
<evidence type="ECO:0000256" key="1">
    <source>
        <dbReference type="SAM" id="MobiDB-lite"/>
    </source>
</evidence>